<feature type="domain" description="Methyltransferase type 11" evidence="5">
    <location>
        <begin position="65"/>
        <end position="151"/>
    </location>
</feature>
<protein>
    <submittedName>
        <fullName evidence="6">Class I SAM-dependent methyltransferase</fullName>
    </submittedName>
</protein>
<evidence type="ECO:0000256" key="3">
    <source>
        <dbReference type="ARBA" id="ARBA00022679"/>
    </source>
</evidence>
<dbReference type="SUPFAM" id="SSF53335">
    <property type="entry name" value="S-adenosyl-L-methionine-dependent methyltransferases"/>
    <property type="match status" value="1"/>
</dbReference>
<evidence type="ECO:0000313" key="7">
    <source>
        <dbReference type="Proteomes" id="UP000235703"/>
    </source>
</evidence>
<dbReference type="RefSeq" id="WP_102160038.1">
    <property type="nucleotide sequence ID" value="NZ_PNFZ01000001.1"/>
</dbReference>
<dbReference type="PANTHER" id="PTHR44942:SF4">
    <property type="entry name" value="METHYLTRANSFERASE TYPE 11 DOMAIN-CONTAINING PROTEIN"/>
    <property type="match status" value="1"/>
</dbReference>
<dbReference type="EMBL" id="PNFZ01000001">
    <property type="protein sequence ID" value="PMB99207.1"/>
    <property type="molecule type" value="Genomic_DNA"/>
</dbReference>
<dbReference type="InterPro" id="IPR029063">
    <property type="entry name" value="SAM-dependent_MTases_sf"/>
</dbReference>
<dbReference type="OrthoDB" id="9797252at2"/>
<accession>A0A2N6PKK2</accession>
<feature type="region of interest" description="Disordered" evidence="4">
    <location>
        <begin position="1"/>
        <end position="26"/>
    </location>
</feature>
<dbReference type="GO" id="GO:0008757">
    <property type="term" value="F:S-adenosylmethionine-dependent methyltransferase activity"/>
    <property type="evidence" value="ECO:0007669"/>
    <property type="project" value="InterPro"/>
</dbReference>
<evidence type="ECO:0000259" key="5">
    <source>
        <dbReference type="Pfam" id="PF08241"/>
    </source>
</evidence>
<dbReference type="Proteomes" id="UP000235703">
    <property type="component" value="Unassembled WGS sequence"/>
</dbReference>
<keyword evidence="3 6" id="KW-0808">Transferase</keyword>
<evidence type="ECO:0000256" key="1">
    <source>
        <dbReference type="ARBA" id="ARBA00008361"/>
    </source>
</evidence>
<evidence type="ECO:0000313" key="6">
    <source>
        <dbReference type="EMBL" id="PMB99207.1"/>
    </source>
</evidence>
<organism evidence="6 7">
    <name type="scientific">Brevibacterium luteolum</name>
    <dbReference type="NCBI Taxonomy" id="199591"/>
    <lineage>
        <taxon>Bacteria</taxon>
        <taxon>Bacillati</taxon>
        <taxon>Actinomycetota</taxon>
        <taxon>Actinomycetes</taxon>
        <taxon>Micrococcales</taxon>
        <taxon>Brevibacteriaceae</taxon>
        <taxon>Brevibacterium</taxon>
    </lineage>
</organism>
<comment type="similarity">
    <text evidence="1">Belongs to the methyltransferase superfamily.</text>
</comment>
<gene>
    <name evidence="6" type="ORF">CJ198_01320</name>
</gene>
<sequence>MTYQPAENDLRYGAGPKIPQQTRTAHGRRFGTTAELYDAVRPGYPADAIDAVLTEAADRQFDVCDLGAGTGLLSRDLLLDDRVAELTAVDPDEQLLARNPAQVRVGTAEAIPLPDASVDLVTASQAWHWFDPQAAGAEIARVLRPGGRLAILNNQLDVRIPWVLRLARIMHAGDVYRPGWQPHLGHGFTTEPTQEHLFTTPVTIDTVVKLAATRSYWLRSNERTRSRVEANIRDYLAHEAGFDTTGTFELPYLCLVSISRLPTAD</sequence>
<name>A0A2N6PKK2_9MICO</name>
<keyword evidence="2 6" id="KW-0489">Methyltransferase</keyword>
<dbReference type="Gene3D" id="3.40.50.150">
    <property type="entry name" value="Vaccinia Virus protein VP39"/>
    <property type="match status" value="1"/>
</dbReference>
<dbReference type="Pfam" id="PF08241">
    <property type="entry name" value="Methyltransf_11"/>
    <property type="match status" value="1"/>
</dbReference>
<evidence type="ECO:0000256" key="2">
    <source>
        <dbReference type="ARBA" id="ARBA00022603"/>
    </source>
</evidence>
<dbReference type="AlphaFoldDB" id="A0A2N6PKK2"/>
<dbReference type="InterPro" id="IPR051052">
    <property type="entry name" value="Diverse_substrate_MTase"/>
</dbReference>
<dbReference type="GO" id="GO:0032259">
    <property type="term" value="P:methylation"/>
    <property type="evidence" value="ECO:0007669"/>
    <property type="project" value="UniProtKB-KW"/>
</dbReference>
<keyword evidence="7" id="KW-1185">Reference proteome</keyword>
<reference evidence="6 7" key="1">
    <citation type="submission" date="2017-09" db="EMBL/GenBank/DDBJ databases">
        <title>Bacterial strain isolated from the female urinary microbiota.</title>
        <authorList>
            <person name="Thomas-White K."/>
            <person name="Kumar N."/>
            <person name="Forster S."/>
            <person name="Putonti C."/>
            <person name="Lawley T."/>
            <person name="Wolfe A.J."/>
        </authorList>
    </citation>
    <scope>NUCLEOTIDE SEQUENCE [LARGE SCALE GENOMIC DNA]</scope>
    <source>
        <strain evidence="6 7">UMB0680</strain>
    </source>
</reference>
<proteinExistence type="inferred from homology"/>
<dbReference type="CDD" id="cd02440">
    <property type="entry name" value="AdoMet_MTases"/>
    <property type="match status" value="1"/>
</dbReference>
<dbReference type="InterPro" id="IPR013216">
    <property type="entry name" value="Methyltransf_11"/>
</dbReference>
<evidence type="ECO:0000256" key="4">
    <source>
        <dbReference type="SAM" id="MobiDB-lite"/>
    </source>
</evidence>
<dbReference type="PANTHER" id="PTHR44942">
    <property type="entry name" value="METHYLTRANSF_11 DOMAIN-CONTAINING PROTEIN"/>
    <property type="match status" value="1"/>
</dbReference>
<comment type="caution">
    <text evidence="6">The sequence shown here is derived from an EMBL/GenBank/DDBJ whole genome shotgun (WGS) entry which is preliminary data.</text>
</comment>